<evidence type="ECO:0008006" key="4">
    <source>
        <dbReference type="Google" id="ProtNLM"/>
    </source>
</evidence>
<dbReference type="EMBL" id="BAABCS010000010">
    <property type="protein sequence ID" value="GAA4047239.1"/>
    <property type="molecule type" value="Genomic_DNA"/>
</dbReference>
<proteinExistence type="predicted"/>
<reference evidence="3" key="1">
    <citation type="journal article" date="2019" name="Int. J. Syst. Evol. Microbiol.">
        <title>The Global Catalogue of Microorganisms (GCM) 10K type strain sequencing project: providing services to taxonomists for standard genome sequencing and annotation.</title>
        <authorList>
            <consortium name="The Broad Institute Genomics Platform"/>
            <consortium name="The Broad Institute Genome Sequencing Center for Infectious Disease"/>
            <person name="Wu L."/>
            <person name="Ma J."/>
        </authorList>
    </citation>
    <scope>NUCLEOTIDE SEQUENCE [LARGE SCALE GENOMIC DNA]</scope>
    <source>
        <strain evidence="3">JCM 17068</strain>
    </source>
</reference>
<evidence type="ECO:0000313" key="3">
    <source>
        <dbReference type="Proteomes" id="UP001500426"/>
    </source>
</evidence>
<comment type="caution">
    <text evidence="2">The sequence shown here is derived from an EMBL/GenBank/DDBJ whole genome shotgun (WGS) entry which is preliminary data.</text>
</comment>
<dbReference type="InterPro" id="IPR011652">
    <property type="entry name" value="MORN_2"/>
</dbReference>
<feature type="chain" id="PRO_5047244999" description="Membrane-binding protein" evidence="1">
    <location>
        <begin position="19"/>
        <end position="116"/>
    </location>
</feature>
<keyword evidence="1" id="KW-0732">Signal</keyword>
<keyword evidence="3" id="KW-1185">Reference proteome</keyword>
<dbReference type="RefSeq" id="WP_345091850.1">
    <property type="nucleotide sequence ID" value="NZ_BAABCS010000010.1"/>
</dbReference>
<protein>
    <recommendedName>
        <fullName evidence="4">Membrane-binding protein</fullName>
    </recommendedName>
</protein>
<name>A0ABP7UM93_9FLAO</name>
<sequence length="116" mass="12916">MKNLLLTLVILISGLSFGQAIEPVLEAENGLVKATYHYENGAVQQVGYFKDGKLDGKWTSYDENGNLKATAEYTNGVKTGKWMYYSNSICVSEVSFVDNRIVDVKKFNHNAIADKD</sequence>
<dbReference type="SUPFAM" id="SSF82185">
    <property type="entry name" value="Histone H3 K4-specific methyltransferase SET7/9 N-terminal domain"/>
    <property type="match status" value="1"/>
</dbReference>
<dbReference type="Gene3D" id="2.20.110.10">
    <property type="entry name" value="Histone H3 K4-specific methyltransferase SET7/9 N-terminal domain"/>
    <property type="match status" value="1"/>
</dbReference>
<dbReference type="Proteomes" id="UP001500426">
    <property type="component" value="Unassembled WGS sequence"/>
</dbReference>
<organism evidence="2 3">
    <name type="scientific">Flavobacterium chungnamense</name>
    <dbReference type="NCBI Taxonomy" id="706182"/>
    <lineage>
        <taxon>Bacteria</taxon>
        <taxon>Pseudomonadati</taxon>
        <taxon>Bacteroidota</taxon>
        <taxon>Flavobacteriia</taxon>
        <taxon>Flavobacteriales</taxon>
        <taxon>Flavobacteriaceae</taxon>
        <taxon>Flavobacterium</taxon>
    </lineage>
</organism>
<feature type="signal peptide" evidence="1">
    <location>
        <begin position="1"/>
        <end position="18"/>
    </location>
</feature>
<evidence type="ECO:0000256" key="1">
    <source>
        <dbReference type="SAM" id="SignalP"/>
    </source>
</evidence>
<evidence type="ECO:0000313" key="2">
    <source>
        <dbReference type="EMBL" id="GAA4047239.1"/>
    </source>
</evidence>
<gene>
    <name evidence="2" type="ORF">GCM10022388_11010</name>
</gene>
<accession>A0ABP7UM93</accession>
<dbReference type="Pfam" id="PF07661">
    <property type="entry name" value="MORN_2"/>
    <property type="match status" value="1"/>
</dbReference>